<feature type="chain" id="PRO_5047095044" evidence="8">
    <location>
        <begin position="25"/>
        <end position="471"/>
    </location>
</feature>
<comment type="caution">
    <text evidence="9">The sequence shown here is derived from an EMBL/GenBank/DDBJ whole genome shotgun (WGS) entry which is preliminary data.</text>
</comment>
<dbReference type="InterPro" id="IPR005017">
    <property type="entry name" value="OMPP1/FadL/TodX"/>
</dbReference>
<keyword evidence="10" id="KW-1185">Reference proteome</keyword>
<dbReference type="SUPFAM" id="SSF56935">
    <property type="entry name" value="Porins"/>
    <property type="match status" value="1"/>
</dbReference>
<dbReference type="RefSeq" id="WP_220103128.1">
    <property type="nucleotide sequence ID" value="NZ_JAHZSS010000004.1"/>
</dbReference>
<evidence type="ECO:0000256" key="1">
    <source>
        <dbReference type="ARBA" id="ARBA00004571"/>
    </source>
</evidence>
<evidence type="ECO:0000313" key="9">
    <source>
        <dbReference type="EMBL" id="MBW8190441.1"/>
    </source>
</evidence>
<dbReference type="PANTHER" id="PTHR35093:SF8">
    <property type="entry name" value="OUTER MEMBRANE PROTEIN NMB0088-RELATED"/>
    <property type="match status" value="1"/>
</dbReference>
<dbReference type="EMBL" id="JAHZSS010000004">
    <property type="protein sequence ID" value="MBW8190441.1"/>
    <property type="molecule type" value="Genomic_DNA"/>
</dbReference>
<sequence length="471" mass="51217">MPQLTRIARSIAVISSLTTLTVSAAGFQLNEHSANGLGRAFAGEAATVENASILARNPAAMSRFNSLSFSGQISYINPDINMKGTSTNHLGDTYNTVLAPTAELISGSSLARVETEYSAKADDVAPDAFIPSFYVIAPINDKFHIGLGAFSNFGLSTDYDSDFNALEYADKTEVTTININPNISYKVSDTLSVGIGFNAVYADGSIGTKTPAYMDDHAAAYAEYNTIAEMTGGVLPVLPVVPGNATIMYVEGDGWDYGWNVGLLWAPTPQTDIALTYRSAVSIDIEGTVSSDLLGLDKEAAKLPLDLPELAEVAVNHRVDDQWSIQASYHYTGWSSFDELVVIFDETTSIGDSIQLKEENFGNSWRAALGVTYVMSPELTLRAGYAYDSSPVKQEYRSISIPDTDRRWYSTGLTYNFDDKSSFDLGYSFLHGNSVKISEEFELQGTTVTTLDAQMDRANAHIFAAQYNYQF</sequence>
<accession>A0ABS7EDP7</accession>
<name>A0ABS7EDP7_9GAMM</name>
<organism evidence="9 10">
    <name type="scientific">Neiella holothuriorum</name>
    <dbReference type="NCBI Taxonomy" id="2870530"/>
    <lineage>
        <taxon>Bacteria</taxon>
        <taxon>Pseudomonadati</taxon>
        <taxon>Pseudomonadota</taxon>
        <taxon>Gammaproteobacteria</taxon>
        <taxon>Alteromonadales</taxon>
        <taxon>Echinimonadaceae</taxon>
        <taxon>Neiella</taxon>
    </lineage>
</organism>
<keyword evidence="5 8" id="KW-0732">Signal</keyword>
<evidence type="ECO:0000256" key="4">
    <source>
        <dbReference type="ARBA" id="ARBA00022692"/>
    </source>
</evidence>
<evidence type="ECO:0000256" key="2">
    <source>
        <dbReference type="ARBA" id="ARBA00008163"/>
    </source>
</evidence>
<proteinExistence type="inferred from homology"/>
<evidence type="ECO:0000256" key="5">
    <source>
        <dbReference type="ARBA" id="ARBA00022729"/>
    </source>
</evidence>
<keyword evidence="6" id="KW-0472">Membrane</keyword>
<dbReference type="Gene3D" id="2.40.160.60">
    <property type="entry name" value="Outer membrane protein transport protein (OMPP1/FadL/TodX)"/>
    <property type="match status" value="1"/>
</dbReference>
<comment type="subcellular location">
    <subcellularLocation>
        <location evidence="1">Cell outer membrane</location>
        <topology evidence="1">Multi-pass membrane protein</topology>
    </subcellularLocation>
</comment>
<keyword evidence="7" id="KW-0998">Cell outer membrane</keyword>
<protein>
    <submittedName>
        <fullName evidence="9">Outer membrane protein transport protein</fullName>
    </submittedName>
</protein>
<evidence type="ECO:0000256" key="7">
    <source>
        <dbReference type="ARBA" id="ARBA00023237"/>
    </source>
</evidence>
<dbReference type="Pfam" id="PF03349">
    <property type="entry name" value="Toluene_X"/>
    <property type="match status" value="1"/>
</dbReference>
<gene>
    <name evidence="9" type="ORF">K0504_05275</name>
</gene>
<reference evidence="9" key="1">
    <citation type="submission" date="2021-07" db="EMBL/GenBank/DDBJ databases">
        <title>Neiella marina sp. nov., isolated from the intestinal content of sea cucumber Apostichopus japonicus.</title>
        <authorList>
            <person name="Bai X."/>
        </authorList>
    </citation>
    <scope>NUCLEOTIDE SEQUENCE</scope>
    <source>
        <strain evidence="9">126</strain>
    </source>
</reference>
<evidence type="ECO:0000256" key="3">
    <source>
        <dbReference type="ARBA" id="ARBA00022452"/>
    </source>
</evidence>
<keyword evidence="3" id="KW-1134">Transmembrane beta strand</keyword>
<evidence type="ECO:0000256" key="6">
    <source>
        <dbReference type="ARBA" id="ARBA00023136"/>
    </source>
</evidence>
<evidence type="ECO:0000256" key="8">
    <source>
        <dbReference type="SAM" id="SignalP"/>
    </source>
</evidence>
<keyword evidence="4" id="KW-0812">Transmembrane</keyword>
<evidence type="ECO:0000313" key="10">
    <source>
        <dbReference type="Proteomes" id="UP001166251"/>
    </source>
</evidence>
<dbReference type="PANTHER" id="PTHR35093">
    <property type="entry name" value="OUTER MEMBRANE PROTEIN NMB0088-RELATED"/>
    <property type="match status" value="1"/>
</dbReference>
<comment type="similarity">
    <text evidence="2">Belongs to the OmpP1/FadL family.</text>
</comment>
<dbReference type="Proteomes" id="UP001166251">
    <property type="component" value="Unassembled WGS sequence"/>
</dbReference>
<feature type="signal peptide" evidence="8">
    <location>
        <begin position="1"/>
        <end position="24"/>
    </location>
</feature>